<organism evidence="3 4">
    <name type="scientific">Penicillium brevicompactum</name>
    <dbReference type="NCBI Taxonomy" id="5074"/>
    <lineage>
        <taxon>Eukaryota</taxon>
        <taxon>Fungi</taxon>
        <taxon>Dikarya</taxon>
        <taxon>Ascomycota</taxon>
        <taxon>Pezizomycotina</taxon>
        <taxon>Eurotiomycetes</taxon>
        <taxon>Eurotiomycetidae</taxon>
        <taxon>Eurotiales</taxon>
        <taxon>Aspergillaceae</taxon>
        <taxon>Penicillium</taxon>
    </lineage>
</organism>
<gene>
    <name evidence="3" type="ORF">N7541_001779</name>
</gene>
<dbReference type="GO" id="GO:0044550">
    <property type="term" value="P:secondary metabolite biosynthetic process"/>
    <property type="evidence" value="ECO:0007669"/>
    <property type="project" value="UniProtKB-ARBA"/>
</dbReference>
<comment type="caution">
    <text evidence="3">The sequence shown here is derived from an EMBL/GenBank/DDBJ whole genome shotgun (WGS) entry which is preliminary data.</text>
</comment>
<feature type="compositionally biased region" description="Basic and acidic residues" evidence="1">
    <location>
        <begin position="1"/>
        <end position="15"/>
    </location>
</feature>
<evidence type="ECO:0000256" key="1">
    <source>
        <dbReference type="SAM" id="MobiDB-lite"/>
    </source>
</evidence>
<feature type="region of interest" description="Disordered" evidence="1">
    <location>
        <begin position="1"/>
        <end position="30"/>
    </location>
</feature>
<sequence length="136" mass="15077">MVCKEKQKQKQKQEGECFSDSGAESQHNEGDKKVWFRSALRDVNSMEQAIKLIQCNHGKLSQLELIPLEDGRASAPLTNYRVDSIGGIDLRKYITSEMAATLGLQDLLTSPTIAELSEHIANLSSIDPLSCKRAET</sequence>
<dbReference type="Pfam" id="PF00550">
    <property type="entry name" value="PP-binding"/>
    <property type="match status" value="1"/>
</dbReference>
<evidence type="ECO:0000313" key="3">
    <source>
        <dbReference type="EMBL" id="KAJ5367838.1"/>
    </source>
</evidence>
<dbReference type="Gene3D" id="1.10.1200.10">
    <property type="entry name" value="ACP-like"/>
    <property type="match status" value="1"/>
</dbReference>
<keyword evidence="4" id="KW-1185">Reference proteome</keyword>
<evidence type="ECO:0000259" key="2">
    <source>
        <dbReference type="PROSITE" id="PS50075"/>
    </source>
</evidence>
<name>A0A9W9V3S1_PENBR</name>
<dbReference type="EMBL" id="JAPZBR010000001">
    <property type="protein sequence ID" value="KAJ5367838.1"/>
    <property type="molecule type" value="Genomic_DNA"/>
</dbReference>
<reference evidence="3" key="2">
    <citation type="journal article" date="2023" name="IMA Fungus">
        <title>Comparative genomic study of the Penicillium genus elucidates a diverse pangenome and 15 lateral gene transfer events.</title>
        <authorList>
            <person name="Petersen C."/>
            <person name="Sorensen T."/>
            <person name="Nielsen M.R."/>
            <person name="Sondergaard T.E."/>
            <person name="Sorensen J.L."/>
            <person name="Fitzpatrick D.A."/>
            <person name="Frisvad J.C."/>
            <person name="Nielsen K.L."/>
        </authorList>
    </citation>
    <scope>NUCLEOTIDE SEQUENCE</scope>
    <source>
        <strain evidence="3">IBT 35675</strain>
    </source>
</reference>
<accession>A0A9W9V3S1</accession>
<dbReference type="SUPFAM" id="SSF47336">
    <property type="entry name" value="ACP-like"/>
    <property type="match status" value="1"/>
</dbReference>
<dbReference type="Proteomes" id="UP001148299">
    <property type="component" value="Unassembled WGS sequence"/>
</dbReference>
<reference evidence="3" key="1">
    <citation type="submission" date="2022-12" db="EMBL/GenBank/DDBJ databases">
        <authorList>
            <person name="Petersen C."/>
        </authorList>
    </citation>
    <scope>NUCLEOTIDE SEQUENCE</scope>
    <source>
        <strain evidence="3">IBT 35675</strain>
    </source>
</reference>
<dbReference type="InterPro" id="IPR009081">
    <property type="entry name" value="PP-bd_ACP"/>
</dbReference>
<feature type="domain" description="Carrier" evidence="2">
    <location>
        <begin position="44"/>
        <end position="124"/>
    </location>
</feature>
<dbReference type="InterPro" id="IPR036736">
    <property type="entry name" value="ACP-like_sf"/>
</dbReference>
<dbReference type="PROSITE" id="PS50075">
    <property type="entry name" value="CARRIER"/>
    <property type="match status" value="1"/>
</dbReference>
<dbReference type="AlphaFoldDB" id="A0A9W9V3S1"/>
<proteinExistence type="predicted"/>
<protein>
    <recommendedName>
        <fullName evidence="2">Carrier domain-containing protein</fullName>
    </recommendedName>
</protein>
<evidence type="ECO:0000313" key="4">
    <source>
        <dbReference type="Proteomes" id="UP001148299"/>
    </source>
</evidence>